<evidence type="ECO:0000259" key="2">
    <source>
        <dbReference type="Pfam" id="PF00582"/>
    </source>
</evidence>
<accession>E2ZAL3</accession>
<organism evidence="3 4">
    <name type="scientific">Megasphaera micronuciformis F0359</name>
    <dbReference type="NCBI Taxonomy" id="706434"/>
    <lineage>
        <taxon>Bacteria</taxon>
        <taxon>Bacillati</taxon>
        <taxon>Bacillota</taxon>
        <taxon>Negativicutes</taxon>
        <taxon>Veillonellales</taxon>
        <taxon>Veillonellaceae</taxon>
        <taxon>Megasphaera</taxon>
    </lineage>
</organism>
<dbReference type="InterPro" id="IPR006016">
    <property type="entry name" value="UspA"/>
</dbReference>
<gene>
    <name evidence="3" type="ORF">HMPREF9429_00476</name>
</gene>
<dbReference type="InterPro" id="IPR006015">
    <property type="entry name" value="Universal_stress_UspA"/>
</dbReference>
<reference evidence="3 4" key="1">
    <citation type="submission" date="2010-08" db="EMBL/GenBank/DDBJ databases">
        <authorList>
            <person name="Weinstock G."/>
            <person name="Sodergren E."/>
            <person name="Clifton S."/>
            <person name="Fulton L."/>
            <person name="Fulton B."/>
            <person name="Courtney L."/>
            <person name="Fronick C."/>
            <person name="Harrison M."/>
            <person name="Strong C."/>
            <person name="Farmer C."/>
            <person name="Delahaunty K."/>
            <person name="Markovic C."/>
            <person name="Hall O."/>
            <person name="Minx P."/>
            <person name="Tomlinson C."/>
            <person name="Mitreva M."/>
            <person name="Hou S."/>
            <person name="Chen J."/>
            <person name="Wollam A."/>
            <person name="Pepin K.H."/>
            <person name="Johnson M."/>
            <person name="Bhonagiri V."/>
            <person name="Zhang X."/>
            <person name="Suruliraj S."/>
            <person name="Warren W."/>
            <person name="Chinwalla A."/>
            <person name="Mardis E.R."/>
            <person name="Wilson R.K."/>
        </authorList>
    </citation>
    <scope>NUCLEOTIDE SEQUENCE [LARGE SCALE GENOMIC DNA]</scope>
    <source>
        <strain evidence="3 4">F0359</strain>
    </source>
</reference>
<dbReference type="SUPFAM" id="SSF52402">
    <property type="entry name" value="Adenine nucleotide alpha hydrolases-like"/>
    <property type="match status" value="1"/>
</dbReference>
<dbReference type="Proteomes" id="UP000003195">
    <property type="component" value="Unassembled WGS sequence"/>
</dbReference>
<sequence length="146" mass="15262">MEVYKKIVVPYDGSTHSQLALEHAAFLAKLSGGTISVLYVASLTSAATRISGFFGNYDAGAVADRVREKGEEILHKAKATIPAEIATEELFEVGSPGAVITDVAERVGANLIVMGSRGLGTFAGVALGSVSTYVLEHTKIPVIVVK</sequence>
<proteinExistence type="inferred from homology"/>
<dbReference type="RefSeq" id="WP_006941311.1">
    <property type="nucleotide sequence ID" value="NZ_GL538185.1"/>
</dbReference>
<comment type="similarity">
    <text evidence="1">Belongs to the universal stress protein A family.</text>
</comment>
<keyword evidence="4" id="KW-1185">Reference proteome</keyword>
<dbReference type="Pfam" id="PF00582">
    <property type="entry name" value="Usp"/>
    <property type="match status" value="1"/>
</dbReference>
<dbReference type="EMBL" id="AECS01000011">
    <property type="protein sequence ID" value="EFQ04724.1"/>
    <property type="molecule type" value="Genomic_DNA"/>
</dbReference>
<evidence type="ECO:0000313" key="3">
    <source>
        <dbReference type="EMBL" id="EFQ04724.1"/>
    </source>
</evidence>
<dbReference type="OrthoDB" id="9777884at2"/>
<dbReference type="AlphaFoldDB" id="E2ZAL3"/>
<dbReference type="STRING" id="706434.HMPREF9429_00476"/>
<dbReference type="PANTHER" id="PTHR46268">
    <property type="entry name" value="STRESS RESPONSE PROTEIN NHAX"/>
    <property type="match status" value="1"/>
</dbReference>
<feature type="domain" description="UspA" evidence="2">
    <location>
        <begin position="4"/>
        <end position="146"/>
    </location>
</feature>
<dbReference type="CDD" id="cd00293">
    <property type="entry name" value="USP-like"/>
    <property type="match status" value="1"/>
</dbReference>
<dbReference type="PRINTS" id="PR01438">
    <property type="entry name" value="UNVRSLSTRESS"/>
</dbReference>
<dbReference type="InterPro" id="IPR014729">
    <property type="entry name" value="Rossmann-like_a/b/a_fold"/>
</dbReference>
<protein>
    <submittedName>
        <fullName evidence="3">Universal stress family protein</fullName>
    </submittedName>
</protein>
<dbReference type="PANTHER" id="PTHR46268:SF6">
    <property type="entry name" value="UNIVERSAL STRESS PROTEIN UP12"/>
    <property type="match status" value="1"/>
</dbReference>
<dbReference type="HOGENOM" id="CLU_049301_16_2_9"/>
<name>E2ZAL3_9FIRM</name>
<dbReference type="eggNOG" id="COG0589">
    <property type="taxonomic scope" value="Bacteria"/>
</dbReference>
<evidence type="ECO:0000256" key="1">
    <source>
        <dbReference type="ARBA" id="ARBA00008791"/>
    </source>
</evidence>
<evidence type="ECO:0000313" key="4">
    <source>
        <dbReference type="Proteomes" id="UP000003195"/>
    </source>
</evidence>
<dbReference type="Gene3D" id="3.40.50.620">
    <property type="entry name" value="HUPs"/>
    <property type="match status" value="1"/>
</dbReference>
<comment type="caution">
    <text evidence="3">The sequence shown here is derived from an EMBL/GenBank/DDBJ whole genome shotgun (WGS) entry which is preliminary data.</text>
</comment>